<feature type="non-terminal residue" evidence="2">
    <location>
        <position position="65"/>
    </location>
</feature>
<reference evidence="2" key="1">
    <citation type="journal article" date="2019" name="Sci. Rep.">
        <title>Draft genome of Tanacetum cinerariifolium, the natural source of mosquito coil.</title>
        <authorList>
            <person name="Yamashiro T."/>
            <person name="Shiraishi A."/>
            <person name="Satake H."/>
            <person name="Nakayama K."/>
        </authorList>
    </citation>
    <scope>NUCLEOTIDE SEQUENCE</scope>
</reference>
<proteinExistence type="predicted"/>
<name>A0A699I1L6_TANCI</name>
<evidence type="ECO:0000256" key="1">
    <source>
        <dbReference type="SAM" id="MobiDB-lite"/>
    </source>
</evidence>
<accession>A0A699I1L6</accession>
<protein>
    <submittedName>
        <fullName evidence="2">Uncharacterized protein</fullName>
    </submittedName>
</protein>
<gene>
    <name evidence="2" type="ORF">Tci_476425</name>
</gene>
<organism evidence="2">
    <name type="scientific">Tanacetum cinerariifolium</name>
    <name type="common">Dalmatian daisy</name>
    <name type="synonym">Chrysanthemum cinerariifolium</name>
    <dbReference type="NCBI Taxonomy" id="118510"/>
    <lineage>
        <taxon>Eukaryota</taxon>
        <taxon>Viridiplantae</taxon>
        <taxon>Streptophyta</taxon>
        <taxon>Embryophyta</taxon>
        <taxon>Tracheophyta</taxon>
        <taxon>Spermatophyta</taxon>
        <taxon>Magnoliopsida</taxon>
        <taxon>eudicotyledons</taxon>
        <taxon>Gunneridae</taxon>
        <taxon>Pentapetalae</taxon>
        <taxon>asterids</taxon>
        <taxon>campanulids</taxon>
        <taxon>Asterales</taxon>
        <taxon>Asteraceae</taxon>
        <taxon>Asteroideae</taxon>
        <taxon>Anthemideae</taxon>
        <taxon>Anthemidinae</taxon>
        <taxon>Tanacetum</taxon>
    </lineage>
</organism>
<dbReference type="EMBL" id="BKCJ010235095">
    <property type="protein sequence ID" value="GEZ04452.1"/>
    <property type="molecule type" value="Genomic_DNA"/>
</dbReference>
<comment type="caution">
    <text evidence="2">The sequence shown here is derived from an EMBL/GenBank/DDBJ whole genome shotgun (WGS) entry which is preliminary data.</text>
</comment>
<feature type="region of interest" description="Disordered" evidence="1">
    <location>
        <begin position="1"/>
        <end position="65"/>
    </location>
</feature>
<evidence type="ECO:0000313" key="2">
    <source>
        <dbReference type="EMBL" id="GEZ04452.1"/>
    </source>
</evidence>
<feature type="compositionally biased region" description="Basic and acidic residues" evidence="1">
    <location>
        <begin position="45"/>
        <end position="65"/>
    </location>
</feature>
<sequence length="65" mass="7532">MNRKLSAQDSRNKSLAEELSSSTMKKGKKVLVAETIKEEEDSQDTLDREINEYYDYEADREATQD</sequence>
<dbReference type="AlphaFoldDB" id="A0A699I1L6"/>